<keyword evidence="1" id="KW-1133">Transmembrane helix</keyword>
<keyword evidence="1" id="KW-0472">Membrane</keyword>
<feature type="domain" description="Microcin J25-processing protein McjB C-terminal" evidence="2">
    <location>
        <begin position="34"/>
        <end position="142"/>
    </location>
</feature>
<dbReference type="Pfam" id="PF13471">
    <property type="entry name" value="Transglut_core3"/>
    <property type="match status" value="1"/>
</dbReference>
<accession>A0AA95EY27</accession>
<organism evidence="3 4">
    <name type="scientific">Candidatus Cohnella colombiensis</name>
    <dbReference type="NCBI Taxonomy" id="3121368"/>
    <lineage>
        <taxon>Bacteria</taxon>
        <taxon>Bacillati</taxon>
        <taxon>Bacillota</taxon>
        <taxon>Bacilli</taxon>
        <taxon>Bacillales</taxon>
        <taxon>Paenibacillaceae</taxon>
        <taxon>Cohnella</taxon>
    </lineage>
</organism>
<protein>
    <submittedName>
        <fullName evidence="3">Lasso peptide biosynthesis B2 protein</fullName>
    </submittedName>
</protein>
<dbReference type="NCBIfam" id="NF033537">
    <property type="entry name" value="lasso_biosyn_B2"/>
    <property type="match status" value="1"/>
</dbReference>
<name>A0AA95EY27_9BACL</name>
<dbReference type="InterPro" id="IPR032708">
    <property type="entry name" value="McjB_C"/>
</dbReference>
<reference evidence="3" key="1">
    <citation type="submission" date="2023-03" db="EMBL/GenBank/DDBJ databases">
        <title>Andean soil-derived lignocellulolytic bacterial consortium as a source of novel taxa and putative plastic-active enzymes.</title>
        <authorList>
            <person name="Diaz-Garcia L."/>
            <person name="Chuvochina M."/>
            <person name="Feuerriegel G."/>
            <person name="Bunk B."/>
            <person name="Sproer C."/>
            <person name="Streit W.R."/>
            <person name="Rodriguez L.M."/>
            <person name="Overmann J."/>
            <person name="Jimenez D.J."/>
        </authorList>
    </citation>
    <scope>NUCLEOTIDE SEQUENCE</scope>
    <source>
        <strain evidence="3">MAG 2441</strain>
    </source>
</reference>
<evidence type="ECO:0000256" key="1">
    <source>
        <dbReference type="SAM" id="Phobius"/>
    </source>
</evidence>
<gene>
    <name evidence="3" type="ORF">P0Y55_02215</name>
</gene>
<feature type="transmembrane region" description="Helical" evidence="1">
    <location>
        <begin position="12"/>
        <end position="30"/>
    </location>
</feature>
<dbReference type="InterPro" id="IPR053521">
    <property type="entry name" value="McjB-like"/>
</dbReference>
<sequence length="160" mass="18239">MNAVKYVRRLFSLDAGMVLLMIESFFYLGWSRILITLPFAKIAPSLGARNEETRLLTLEKDTLELKRLSTALNRMSRHTLWDSRCLVRAIAALKMLDRRGISSTLYLGTAKEQGGEMIAHAWLRSGTLYITGAEEMRRFTVVGTFAKNGQRLKDRTARRV</sequence>
<dbReference type="EMBL" id="CP119317">
    <property type="protein sequence ID" value="WEK54919.1"/>
    <property type="molecule type" value="Genomic_DNA"/>
</dbReference>
<evidence type="ECO:0000313" key="3">
    <source>
        <dbReference type="EMBL" id="WEK54919.1"/>
    </source>
</evidence>
<dbReference type="Proteomes" id="UP001178662">
    <property type="component" value="Chromosome"/>
</dbReference>
<evidence type="ECO:0000313" key="4">
    <source>
        <dbReference type="Proteomes" id="UP001178662"/>
    </source>
</evidence>
<keyword evidence="4" id="KW-1185">Reference proteome</keyword>
<evidence type="ECO:0000259" key="2">
    <source>
        <dbReference type="Pfam" id="PF13471"/>
    </source>
</evidence>
<keyword evidence="1" id="KW-0812">Transmembrane</keyword>
<dbReference type="AlphaFoldDB" id="A0AA95EY27"/>
<proteinExistence type="predicted"/>